<evidence type="ECO:0000256" key="8">
    <source>
        <dbReference type="SAM" id="Phobius"/>
    </source>
</evidence>
<keyword evidence="8" id="KW-1133">Transmembrane helix</keyword>
<evidence type="ECO:0000256" key="3">
    <source>
        <dbReference type="ARBA" id="ARBA00007786"/>
    </source>
</evidence>
<organism evidence="10 11">
    <name type="scientific">Thlaspi arvense</name>
    <name type="common">Field penny-cress</name>
    <dbReference type="NCBI Taxonomy" id="13288"/>
    <lineage>
        <taxon>Eukaryota</taxon>
        <taxon>Viridiplantae</taxon>
        <taxon>Streptophyta</taxon>
        <taxon>Embryophyta</taxon>
        <taxon>Tracheophyta</taxon>
        <taxon>Spermatophyta</taxon>
        <taxon>Magnoliopsida</taxon>
        <taxon>eudicotyledons</taxon>
        <taxon>Gunneridae</taxon>
        <taxon>Pentapetalae</taxon>
        <taxon>rosids</taxon>
        <taxon>malvids</taxon>
        <taxon>Brassicales</taxon>
        <taxon>Brassicaceae</taxon>
        <taxon>Thlaspideae</taxon>
        <taxon>Thlaspi</taxon>
    </lineage>
</organism>
<dbReference type="SUPFAM" id="SSF101148">
    <property type="entry name" value="Plant invertase/pectin methylesterase inhibitor"/>
    <property type="match status" value="2"/>
</dbReference>
<feature type="domain" description="Pectinesterase inhibitor" evidence="9">
    <location>
        <begin position="672"/>
        <end position="819"/>
    </location>
</feature>
<feature type="region of interest" description="Disordered" evidence="7">
    <location>
        <begin position="558"/>
        <end position="589"/>
    </location>
</feature>
<dbReference type="InterPro" id="IPR012334">
    <property type="entry name" value="Pectin_lyas_fold"/>
</dbReference>
<dbReference type="PROSITE" id="PS00503">
    <property type="entry name" value="PECTINESTERASE_2"/>
    <property type="match status" value="2"/>
</dbReference>
<keyword evidence="4" id="KW-0378">Hydrolase</keyword>
<evidence type="ECO:0000256" key="5">
    <source>
        <dbReference type="ARBA" id="ARBA00023085"/>
    </source>
</evidence>
<evidence type="ECO:0000256" key="6">
    <source>
        <dbReference type="PROSITE-ProRule" id="PRU10040"/>
    </source>
</evidence>
<dbReference type="Gene3D" id="2.160.20.10">
    <property type="entry name" value="Single-stranded right-handed beta-helix, Pectin lyase-like"/>
    <property type="match status" value="2"/>
</dbReference>
<comment type="similarity">
    <text evidence="2">In the N-terminal section; belongs to the PMEI family.</text>
</comment>
<evidence type="ECO:0000256" key="4">
    <source>
        <dbReference type="ARBA" id="ARBA00022801"/>
    </source>
</evidence>
<comment type="similarity">
    <text evidence="3">In the C-terminal section; belongs to the pectinesterase family.</text>
</comment>
<evidence type="ECO:0000256" key="2">
    <source>
        <dbReference type="ARBA" id="ARBA00006027"/>
    </source>
</evidence>
<name>A0AAU9STC5_THLAR</name>
<evidence type="ECO:0000259" key="9">
    <source>
        <dbReference type="SMART" id="SM00856"/>
    </source>
</evidence>
<dbReference type="AlphaFoldDB" id="A0AAU9STC5"/>
<dbReference type="InterPro" id="IPR018040">
    <property type="entry name" value="Pectinesterase_Tyr_AS"/>
</dbReference>
<dbReference type="InterPro" id="IPR000070">
    <property type="entry name" value="Pectinesterase_cat"/>
</dbReference>
<dbReference type="CDD" id="cd15798">
    <property type="entry name" value="PMEI-like_3"/>
    <property type="match status" value="2"/>
</dbReference>
<comment type="pathway">
    <text evidence="1">Glycan metabolism; pectin degradation; 2-dehydro-3-deoxy-D-gluconate from pectin: step 1/5.</text>
</comment>
<dbReference type="SMART" id="SM00856">
    <property type="entry name" value="PMEI"/>
    <property type="match status" value="2"/>
</dbReference>
<sequence length="1171" mass="130118">MNHLHLRKGSRYTLFFSLQRFTFFLIFLSTVVSSYSPSNLHKTQRCTSSGNITELVVATLNQTISKVNLSSSNFSDLQNRLGSNISHRDRCAFQDCLELFDDTVFDLTTAITELRSPSPVLHDVKMLLSAAMTNTGTCLDGFYYSDDVENSNRDNKTYGVAESMKESLLNISRHVRESLTMLENIPGNIPGKLENNVGFPMWVSGSDRKFLQDPVGETTFNLVVAQNGTGNFTTIGDAVLAAPNSSETRFVIYIKYGVYVENIEIPREKTMIIFVGDGIGRTVIKANRSSVDGWTAFDSATVGVRGSGFIAKDISFVNDAGPTKHQAVALRSSSDLSAFYRCSFESYQDTIYAHSHKQFYRECDIYGTVDIIFGDASVVFQNCSLYARRPNPKQAITFTAQGREDSRLPTGISIIHSRILAAQDLSPVKASFKAYLGRPWQLYSRTVIIKSFIDDLVDPAGWMKWKGNFALDTLYYGEYMNEGPGSNMTNRVEWPGFKRIETAVEATQFTVGPFIEAFLWSELRLLSSSVGGTLAVALGFSFAGASILGVDHFPPPQDLLAPSPPRSSPLDHSPPPPPAPNGFYPLRVLHPDPPARSSPAVHQKVKPEVADDGNNLPLFIFYHVWELEVANDGNNLPLTVQKKMKNLNRKTSKLITLNSLRLTLHLIFLSTVVSSDSQSTVQKMPHSTESSKITELVIATLDQTILKVNLSSSNFFDLQNRLGPNLSHRDRCAFEDCLGLLDDTISDLKTAVSKLRSSTIGSDDVNMLLSDAMTNQDTCLDGFTRDDYGHSNDRSYRLAENLKESILNISNNLSNSLGMLQNIPGNNHSLEPSEVDVEFPSWISENDKRLLQASPGETKFNLTVAQDGTQDFTTISAAVSAAPNSSETRFMIYIKGGVYFENVEIPKKKTMIMLVGDGIGKTIIKANRSRADGWSTFQSATVGVKGEGFIAKDISFVNFAGPSKYQAVAFRSGSNHSAFYRCAFEGYQDTLYAHSARQFYRECDIFGTVDFIFGNAAVVFQNCSLYARRPNPQQKITFTAQGRNFSNEATGISIIHCRILAATDLIPVKANFKAYLGRPWRRFSRTIIMKSFIDDLIDPAGWLEWDKDYAETLYYGEYMNEGPGSNMTNRVQWPGYTRMKSAMEAIQFTVGPFIHGNTWLNLTGIPFDLGL</sequence>
<feature type="compositionally biased region" description="Pro residues" evidence="7">
    <location>
        <begin position="558"/>
        <end position="580"/>
    </location>
</feature>
<dbReference type="InterPro" id="IPR011050">
    <property type="entry name" value="Pectin_lyase_fold/virulence"/>
</dbReference>
<gene>
    <name evidence="10" type="ORF">TAV2_LOCUS21080</name>
</gene>
<accession>A0AAU9STC5</accession>
<evidence type="ECO:0000256" key="7">
    <source>
        <dbReference type="SAM" id="MobiDB-lite"/>
    </source>
</evidence>
<protein>
    <recommendedName>
        <fullName evidence="9">Pectinesterase inhibitor domain-containing protein</fullName>
    </recommendedName>
</protein>
<dbReference type="PANTHER" id="PTHR31707">
    <property type="entry name" value="PECTINESTERASE"/>
    <property type="match status" value="1"/>
</dbReference>
<evidence type="ECO:0000313" key="10">
    <source>
        <dbReference type="EMBL" id="CAH2071995.1"/>
    </source>
</evidence>
<dbReference type="PROSITE" id="PS00800">
    <property type="entry name" value="PECTINESTERASE_1"/>
    <property type="match status" value="1"/>
</dbReference>
<feature type="domain" description="Pectinesterase inhibitor" evidence="9">
    <location>
        <begin position="27"/>
        <end position="181"/>
    </location>
</feature>
<feature type="active site" evidence="6">
    <location>
        <position position="1010"/>
    </location>
</feature>
<evidence type="ECO:0000256" key="1">
    <source>
        <dbReference type="ARBA" id="ARBA00005184"/>
    </source>
</evidence>
<dbReference type="GO" id="GO:0030599">
    <property type="term" value="F:pectinesterase activity"/>
    <property type="evidence" value="ECO:0007669"/>
    <property type="project" value="InterPro"/>
</dbReference>
<evidence type="ECO:0000313" key="11">
    <source>
        <dbReference type="Proteomes" id="UP000836841"/>
    </source>
</evidence>
<dbReference type="FunFam" id="2.160.20.10:FF:000001">
    <property type="entry name" value="Pectinesterase"/>
    <property type="match status" value="2"/>
</dbReference>
<dbReference type="Gene3D" id="1.20.140.40">
    <property type="entry name" value="Invertase/pectin methylesterase inhibitor family protein"/>
    <property type="match status" value="2"/>
</dbReference>
<dbReference type="Pfam" id="PF04043">
    <property type="entry name" value="PMEI"/>
    <property type="match status" value="2"/>
</dbReference>
<keyword evidence="5" id="KW-0063">Aspartyl esterase</keyword>
<dbReference type="GO" id="GO:0042545">
    <property type="term" value="P:cell wall modification"/>
    <property type="evidence" value="ECO:0007669"/>
    <property type="project" value="InterPro"/>
</dbReference>
<keyword evidence="11" id="KW-1185">Reference proteome</keyword>
<dbReference type="InterPro" id="IPR035513">
    <property type="entry name" value="Invertase/methylesterase_inhib"/>
</dbReference>
<dbReference type="InterPro" id="IPR033131">
    <property type="entry name" value="Pectinesterase_Asp_AS"/>
</dbReference>
<dbReference type="SUPFAM" id="SSF51126">
    <property type="entry name" value="Pectin lyase-like"/>
    <property type="match status" value="2"/>
</dbReference>
<keyword evidence="8" id="KW-0812">Transmembrane</keyword>
<reference evidence="10 11" key="1">
    <citation type="submission" date="2022-03" db="EMBL/GenBank/DDBJ databases">
        <authorList>
            <person name="Nunn A."/>
            <person name="Chopra R."/>
            <person name="Nunn A."/>
            <person name="Contreras Garrido A."/>
        </authorList>
    </citation>
    <scope>NUCLEOTIDE SEQUENCE [LARGE SCALE GENOMIC DNA]</scope>
</reference>
<dbReference type="Pfam" id="PF01095">
    <property type="entry name" value="Pectinesterase"/>
    <property type="match status" value="2"/>
</dbReference>
<dbReference type="GO" id="GO:0004857">
    <property type="term" value="F:enzyme inhibitor activity"/>
    <property type="evidence" value="ECO:0007669"/>
    <property type="project" value="InterPro"/>
</dbReference>
<feature type="active site" evidence="6">
    <location>
        <position position="370"/>
    </location>
</feature>
<keyword evidence="8" id="KW-0472">Membrane</keyword>
<dbReference type="Proteomes" id="UP000836841">
    <property type="component" value="Chromosome 6"/>
</dbReference>
<dbReference type="InterPro" id="IPR006501">
    <property type="entry name" value="Pectinesterase_inhib_dom"/>
</dbReference>
<dbReference type="NCBIfam" id="TIGR01614">
    <property type="entry name" value="PME_inhib"/>
    <property type="match status" value="2"/>
</dbReference>
<dbReference type="EMBL" id="OU466862">
    <property type="protein sequence ID" value="CAH2071995.1"/>
    <property type="molecule type" value="Genomic_DNA"/>
</dbReference>
<feature type="transmembrane region" description="Helical" evidence="8">
    <location>
        <begin position="12"/>
        <end position="35"/>
    </location>
</feature>
<proteinExistence type="inferred from homology"/>